<sequence>MLLSPGIAVIELTAVIMGKPNTIYPVLLWDEHEAVLVDTGYPGQADLIGAELEKYALPSSGLSRIILSHQDIDHIGSLPVLVQRFEGKIAVMSSPFEKPYIEGNLRLLRITPEAIEQAVNSLPANVSDQWKQAFRHSLEHPPSSPVHETLEDGQELPICGGIVVIATPGHTPGHLSLYHRASKTLIAADALTVNDAGELCGPDPVTTLDPELARHSLTKLLDYEITTVVCYHGGLYQGNVRQNLLKLAQSEEN</sequence>
<dbReference type="InterPro" id="IPR001279">
    <property type="entry name" value="Metallo-B-lactamas"/>
</dbReference>
<dbReference type="Pfam" id="PF00753">
    <property type="entry name" value="Lactamase_B"/>
    <property type="match status" value="1"/>
</dbReference>
<proteinExistence type="predicted"/>
<dbReference type="PANTHER" id="PTHR42951">
    <property type="entry name" value="METALLO-BETA-LACTAMASE DOMAIN-CONTAINING"/>
    <property type="match status" value="1"/>
</dbReference>
<dbReference type="CDD" id="cd07721">
    <property type="entry name" value="yflN-like_MBL-fold"/>
    <property type="match status" value="1"/>
</dbReference>
<dbReference type="GO" id="GO:0016787">
    <property type="term" value="F:hydrolase activity"/>
    <property type="evidence" value="ECO:0007669"/>
    <property type="project" value="UniProtKB-KW"/>
</dbReference>
<evidence type="ECO:0000256" key="3">
    <source>
        <dbReference type="ARBA" id="ARBA00048505"/>
    </source>
</evidence>
<evidence type="ECO:0000259" key="4">
    <source>
        <dbReference type="SMART" id="SM00849"/>
    </source>
</evidence>
<dbReference type="AlphaFoldDB" id="A0A3D9JU26"/>
<evidence type="ECO:0000313" key="5">
    <source>
        <dbReference type="EMBL" id="RED77415.1"/>
    </source>
</evidence>
<name>A0A3D9JU26_9BACL</name>
<feature type="domain" description="Metallo-beta-lactamase" evidence="4">
    <location>
        <begin position="22"/>
        <end position="232"/>
    </location>
</feature>
<gene>
    <name evidence="5" type="ORF">DFP98_10926</name>
</gene>
<evidence type="ECO:0000256" key="2">
    <source>
        <dbReference type="ARBA" id="ARBA00034301"/>
    </source>
</evidence>
<dbReference type="Gene3D" id="3.60.15.10">
    <property type="entry name" value="Ribonuclease Z/Hydroxyacylglutathione hydrolase-like"/>
    <property type="match status" value="1"/>
</dbReference>
<dbReference type="SMART" id="SM00849">
    <property type="entry name" value="Lactamase_B"/>
    <property type="match status" value="1"/>
</dbReference>
<keyword evidence="6" id="KW-1185">Reference proteome</keyword>
<dbReference type="Proteomes" id="UP000256977">
    <property type="component" value="Unassembled WGS sequence"/>
</dbReference>
<dbReference type="EMBL" id="QRDZ01000009">
    <property type="protein sequence ID" value="RED77415.1"/>
    <property type="molecule type" value="Genomic_DNA"/>
</dbReference>
<dbReference type="PANTHER" id="PTHR42951:SF15">
    <property type="entry name" value="METALLO-BETA-LACTAMASE SUPERFAMILY PROTEIN"/>
    <property type="match status" value="1"/>
</dbReference>
<comment type="catalytic activity">
    <reaction evidence="1">
        <text>3',5'-cyclic CMP + H2O = CMP + H(+)</text>
        <dbReference type="Rhea" id="RHEA:72675"/>
        <dbReference type="ChEBI" id="CHEBI:15377"/>
        <dbReference type="ChEBI" id="CHEBI:15378"/>
        <dbReference type="ChEBI" id="CHEBI:58003"/>
        <dbReference type="ChEBI" id="CHEBI:60377"/>
    </reaction>
    <physiologicalReaction direction="left-to-right" evidence="1">
        <dbReference type="Rhea" id="RHEA:72676"/>
    </physiologicalReaction>
</comment>
<comment type="caution">
    <text evidence="5">The sequence shown here is derived from an EMBL/GenBank/DDBJ whole genome shotgun (WGS) entry which is preliminary data.</text>
</comment>
<protein>
    <submittedName>
        <fullName evidence="5">Glyoxylase-like metal-dependent hydrolase (Beta-lactamase superfamily II)</fullName>
    </submittedName>
</protein>
<comment type="catalytic activity">
    <reaction evidence="3">
        <text>3',5'-cyclic UMP + H2O = UMP + H(+)</text>
        <dbReference type="Rhea" id="RHEA:70575"/>
        <dbReference type="ChEBI" id="CHEBI:15377"/>
        <dbReference type="ChEBI" id="CHEBI:15378"/>
        <dbReference type="ChEBI" id="CHEBI:57865"/>
        <dbReference type="ChEBI" id="CHEBI:184387"/>
    </reaction>
    <physiologicalReaction direction="left-to-right" evidence="3">
        <dbReference type="Rhea" id="RHEA:70576"/>
    </physiologicalReaction>
</comment>
<dbReference type="OrthoDB" id="9802248at2"/>
<evidence type="ECO:0000313" key="6">
    <source>
        <dbReference type="Proteomes" id="UP000256977"/>
    </source>
</evidence>
<organism evidence="5 6">
    <name type="scientific">Cohnella phaseoli</name>
    <dbReference type="NCBI Taxonomy" id="456490"/>
    <lineage>
        <taxon>Bacteria</taxon>
        <taxon>Bacillati</taxon>
        <taxon>Bacillota</taxon>
        <taxon>Bacilli</taxon>
        <taxon>Bacillales</taxon>
        <taxon>Paenibacillaceae</taxon>
        <taxon>Cohnella</taxon>
    </lineage>
</organism>
<dbReference type="InterPro" id="IPR050855">
    <property type="entry name" value="NDM-1-like"/>
</dbReference>
<dbReference type="RefSeq" id="WP_116061037.1">
    <property type="nucleotide sequence ID" value="NZ_QRDZ01000009.1"/>
</dbReference>
<dbReference type="InterPro" id="IPR036866">
    <property type="entry name" value="RibonucZ/Hydroxyglut_hydro"/>
</dbReference>
<accession>A0A3D9JU26</accession>
<dbReference type="SUPFAM" id="SSF56281">
    <property type="entry name" value="Metallo-hydrolase/oxidoreductase"/>
    <property type="match status" value="1"/>
</dbReference>
<evidence type="ECO:0000256" key="1">
    <source>
        <dbReference type="ARBA" id="ARBA00034221"/>
    </source>
</evidence>
<keyword evidence="5" id="KW-0378">Hydrolase</keyword>
<comment type="function">
    <text evidence="2">Counteracts the endogenous Pycsar antiviral defense system. Phosphodiesterase that enables metal-dependent hydrolysis of host cyclic nucleotide Pycsar defense signals such as cCMP and cUMP.</text>
</comment>
<reference evidence="5 6" key="1">
    <citation type="submission" date="2018-07" db="EMBL/GenBank/DDBJ databases">
        <title>Genomic Encyclopedia of Type Strains, Phase III (KMG-III): the genomes of soil and plant-associated and newly described type strains.</title>
        <authorList>
            <person name="Whitman W."/>
        </authorList>
    </citation>
    <scope>NUCLEOTIDE SEQUENCE [LARGE SCALE GENOMIC DNA]</scope>
    <source>
        <strain evidence="5 6">CECT 7287</strain>
    </source>
</reference>